<reference evidence="2 3" key="1">
    <citation type="submission" date="2019-07" db="EMBL/GenBank/DDBJ databases">
        <title>Finished genome of Venturia effusa.</title>
        <authorList>
            <person name="Young C.A."/>
            <person name="Cox M.P."/>
            <person name="Ganley A.R.D."/>
            <person name="David W.J."/>
        </authorList>
    </citation>
    <scope>NUCLEOTIDE SEQUENCE [LARGE SCALE GENOMIC DNA]</scope>
    <source>
        <strain evidence="3">albino</strain>
    </source>
</reference>
<protein>
    <recommendedName>
        <fullName evidence="4">Major facilitator superfamily (MFS) profile domain-containing protein</fullName>
    </recommendedName>
</protein>
<feature type="transmembrane region" description="Helical" evidence="1">
    <location>
        <begin position="118"/>
        <end position="137"/>
    </location>
</feature>
<sequence length="205" mass="22541">MHDASARLNIHYLGNIQPQDLQGLQETKVRFSLAIFSNLNSHQFPHHVNSYGDPLDPAQRSAKNWPICITGLVAGSFAANLGGLIVTQGVVYGIGFLIFYYPILSFVNEFWVERRGMAYGLLCSASGVSGIGMPFIITKLLERYGYPTTLRATAVALAILTGPLIPYLKGRLPVSNSTAIAATDWTFLKLPLFWIYSLSNLIYGL</sequence>
<evidence type="ECO:0000313" key="2">
    <source>
        <dbReference type="EMBL" id="QDS73305.1"/>
    </source>
</evidence>
<organism evidence="2 3">
    <name type="scientific">Venturia effusa</name>
    <dbReference type="NCBI Taxonomy" id="50376"/>
    <lineage>
        <taxon>Eukaryota</taxon>
        <taxon>Fungi</taxon>
        <taxon>Dikarya</taxon>
        <taxon>Ascomycota</taxon>
        <taxon>Pezizomycotina</taxon>
        <taxon>Dothideomycetes</taxon>
        <taxon>Pleosporomycetidae</taxon>
        <taxon>Venturiales</taxon>
        <taxon>Venturiaceae</taxon>
        <taxon>Venturia</taxon>
    </lineage>
</organism>
<gene>
    <name evidence="2" type="ORF">FKW77_005944</name>
</gene>
<dbReference type="OrthoDB" id="2213137at2759"/>
<dbReference type="SUPFAM" id="SSF103473">
    <property type="entry name" value="MFS general substrate transporter"/>
    <property type="match status" value="1"/>
</dbReference>
<dbReference type="EMBL" id="CP042193">
    <property type="protein sequence ID" value="QDS73305.1"/>
    <property type="molecule type" value="Genomic_DNA"/>
</dbReference>
<proteinExistence type="predicted"/>
<keyword evidence="1" id="KW-1133">Transmembrane helix</keyword>
<dbReference type="AlphaFoldDB" id="A0A517LCE1"/>
<feature type="transmembrane region" description="Helical" evidence="1">
    <location>
        <begin position="91"/>
        <end position="111"/>
    </location>
</feature>
<evidence type="ECO:0008006" key="4">
    <source>
        <dbReference type="Google" id="ProtNLM"/>
    </source>
</evidence>
<dbReference type="Proteomes" id="UP000316270">
    <property type="component" value="Chromosome 9"/>
</dbReference>
<dbReference type="Gene3D" id="1.20.1250.20">
    <property type="entry name" value="MFS general substrate transporter like domains"/>
    <property type="match status" value="1"/>
</dbReference>
<keyword evidence="1" id="KW-0472">Membrane</keyword>
<dbReference type="PANTHER" id="PTHR11360">
    <property type="entry name" value="MONOCARBOXYLATE TRANSPORTER"/>
    <property type="match status" value="1"/>
</dbReference>
<keyword evidence="3" id="KW-1185">Reference proteome</keyword>
<feature type="transmembrane region" description="Helical" evidence="1">
    <location>
        <begin position="65"/>
        <end position="85"/>
    </location>
</feature>
<dbReference type="PANTHER" id="PTHR11360:SF287">
    <property type="entry name" value="MFS MONOCARBOXYLATE TRANSPORTER"/>
    <property type="match status" value="1"/>
</dbReference>
<evidence type="ECO:0000313" key="3">
    <source>
        <dbReference type="Proteomes" id="UP000316270"/>
    </source>
</evidence>
<dbReference type="InterPro" id="IPR036259">
    <property type="entry name" value="MFS_trans_sf"/>
</dbReference>
<accession>A0A517LCE1</accession>
<evidence type="ECO:0000256" key="1">
    <source>
        <dbReference type="SAM" id="Phobius"/>
    </source>
</evidence>
<name>A0A517LCE1_9PEZI</name>
<feature type="transmembrane region" description="Helical" evidence="1">
    <location>
        <begin position="149"/>
        <end position="168"/>
    </location>
</feature>
<dbReference type="InterPro" id="IPR050327">
    <property type="entry name" value="Proton-linked_MCT"/>
</dbReference>
<keyword evidence="1" id="KW-0812">Transmembrane</keyword>